<feature type="compositionally biased region" description="Low complexity" evidence="1">
    <location>
        <begin position="856"/>
        <end position="872"/>
    </location>
</feature>
<feature type="region of interest" description="Disordered" evidence="1">
    <location>
        <begin position="852"/>
        <end position="922"/>
    </location>
</feature>
<feature type="compositionally biased region" description="Gly residues" evidence="1">
    <location>
        <begin position="905"/>
        <end position="922"/>
    </location>
</feature>
<feature type="compositionally biased region" description="Low complexity" evidence="1">
    <location>
        <begin position="786"/>
        <end position="819"/>
    </location>
</feature>
<evidence type="ECO:0000313" key="5">
    <source>
        <dbReference type="Proteomes" id="UP000220340"/>
    </source>
</evidence>
<comment type="caution">
    <text evidence="2">The sequence shown here is derived from an EMBL/GenBank/DDBJ whole genome shotgun (WGS) entry which is preliminary data.</text>
</comment>
<proteinExistence type="predicted"/>
<dbReference type="Proteomes" id="UP000191039">
    <property type="component" value="Unassembled WGS sequence"/>
</dbReference>
<evidence type="ECO:0000313" key="4">
    <source>
        <dbReference type="Proteomes" id="UP000191039"/>
    </source>
</evidence>
<organism evidence="2 4">
    <name type="scientific">Mycolicibacterium diernhoferi</name>
    <dbReference type="NCBI Taxonomy" id="1801"/>
    <lineage>
        <taxon>Bacteria</taxon>
        <taxon>Bacillati</taxon>
        <taxon>Actinomycetota</taxon>
        <taxon>Actinomycetes</taxon>
        <taxon>Mycobacteriales</taxon>
        <taxon>Mycobacteriaceae</taxon>
        <taxon>Mycolicibacterium</taxon>
    </lineage>
</organism>
<protein>
    <submittedName>
        <fullName evidence="2">Uncharacterized protein</fullName>
    </submittedName>
</protein>
<evidence type="ECO:0000313" key="2">
    <source>
        <dbReference type="EMBL" id="OPE53788.1"/>
    </source>
</evidence>
<accession>A0A1Q4HHC2</accession>
<evidence type="ECO:0000313" key="3">
    <source>
        <dbReference type="EMBL" id="PEG51981.1"/>
    </source>
</evidence>
<gene>
    <name evidence="2" type="ORF">BV510_13755</name>
    <name evidence="3" type="ORF">CRI78_23925</name>
</gene>
<evidence type="ECO:0000256" key="1">
    <source>
        <dbReference type="SAM" id="MobiDB-lite"/>
    </source>
</evidence>
<dbReference type="STRING" id="1801.BRW64_06385"/>
<dbReference type="OrthoDB" id="4764332at2"/>
<sequence>MTTATVTAAALTISAPAPTPPALLAQEQQLSQRAVDLTAASTPYQRAQSAVNTLLPALVNTFGAQPTITLDTLLSKVPAGLLTEFLNANGGTVNVSTLLATLGLNSADSDLNAAVSAAVSAALADFLTSATTGDSAAALSAQLRTQIAAAVAQQLNAASVSVRPVSFLPAVTIRLSDVVGSGGVTNIANGVANTVTDSIMNNLTDILPTADELTAEITATLPDLLLTLFNSAELTDAGGNFQFGNLLDLVGLNLTTLADSGALSVTSSGPLFTLARLFGGVDLGWTPGTQSAIANSVNGTGYLELGTSTLKTNLAAALADELADGSLAAELGTTLTPALNNVVNMIVDNATATLEADLRNSIQSSLSGLNFTVLGVSVPAGNLLYNVISPTIGNLANNLNDQLSGQVAGIVDGAVDSATGSVGGALTDAVNGAIDAIPDQEIASVRIPIVIGTGVGAFAAGAAYRDVLAQLSAQPGGLDYTGANPLLGSLTLLPAILLNNAGRANGGIMARFASLFKMLGIDAVTPDVAISSSGGTPVGDTGLALGGANLVPVKIDATVEYQLMSDFAAWANPLTLVNNLVAGLLPTYMLRGLDLSSAADQLTSELEGLVDDLADQNAPDTNIYLTVRANTLPMLEPLYLVGDVLRLAGLEPVGNLVNGLANALSPALTSLVNLGYSDAYFNPATGAYERTLDAAATRVQFGTLPNVNWGQVLPNVLKQVFTGFQTAMRSNNNSVPNALTGVKSLIDGDLGDVLGGLLGGVGAPAGSALAAATAEGDNTGAQTTGADASANRAARAAAPAENVSATEESGPVGEQAPAPAAEPAPAPAPAPAVEQAPEADVVPLTKAQKRAELRAAKSAAKSAKQAASQFQGSGSGSGAGSPAAGAPSVPGAADSTSGSDSGSDSGSGSGDSGDSGGGQNAA</sequence>
<name>A0A1Q4HHC2_9MYCO</name>
<feature type="compositionally biased region" description="Low complexity" evidence="1">
    <location>
        <begin position="880"/>
        <end position="904"/>
    </location>
</feature>
<dbReference type="EMBL" id="MIJD01000130">
    <property type="protein sequence ID" value="OPE53788.1"/>
    <property type="molecule type" value="Genomic_DNA"/>
</dbReference>
<dbReference type="Proteomes" id="UP000220340">
    <property type="component" value="Unassembled WGS sequence"/>
</dbReference>
<dbReference type="EMBL" id="PDCR01000039">
    <property type="protein sequence ID" value="PEG51981.1"/>
    <property type="molecule type" value="Genomic_DNA"/>
</dbReference>
<dbReference type="AlphaFoldDB" id="A0A1Q4HHC2"/>
<keyword evidence="5" id="KW-1185">Reference proteome</keyword>
<feature type="region of interest" description="Disordered" evidence="1">
    <location>
        <begin position="777"/>
        <end position="838"/>
    </location>
</feature>
<reference evidence="3 5" key="2">
    <citation type="submission" date="2017-10" db="EMBL/GenBank/DDBJ databases">
        <title>The new phylogeny of genus Mycobacterium.</title>
        <authorList>
            <person name="Tortoli E."/>
            <person name="Trovato A."/>
            <person name="Cirillo D.M."/>
        </authorList>
    </citation>
    <scope>NUCLEOTIDE SEQUENCE [LARGE SCALE GENOMIC DNA]</scope>
    <source>
        <strain evidence="3 5">IP141170001</strain>
    </source>
</reference>
<reference evidence="2 4" key="1">
    <citation type="submission" date="2016-09" db="EMBL/GenBank/DDBJ databases">
        <title>genome sequences of unsequenced Mycobacteria.</title>
        <authorList>
            <person name="Greninger A.L."/>
            <person name="Jerome K.R."/>
            <person name="Mcnair B."/>
            <person name="Wallis C."/>
            <person name="Fang F."/>
        </authorList>
    </citation>
    <scope>NUCLEOTIDE SEQUENCE [LARGE SCALE GENOMIC DNA]</scope>
    <source>
        <strain evidence="2 4">BM1</strain>
    </source>
</reference>
<dbReference type="RefSeq" id="WP_073855375.1">
    <property type="nucleotide sequence ID" value="NZ_BAAATC010000015.1"/>
</dbReference>
<feature type="compositionally biased region" description="Pro residues" evidence="1">
    <location>
        <begin position="820"/>
        <end position="830"/>
    </location>
</feature>